<dbReference type="InterPro" id="IPR055178">
    <property type="entry name" value="RsdA/BaiN/AoA(So)-like_dom"/>
</dbReference>
<dbReference type="RefSeq" id="WP_091256844.1">
    <property type="nucleotide sequence ID" value="NZ_FNDB01000005.1"/>
</dbReference>
<feature type="domain" description="RsdA/BaiN/AoA(So)-like Rossmann fold-like" evidence="4">
    <location>
        <begin position="4"/>
        <end position="388"/>
    </location>
</feature>
<dbReference type="InterPro" id="IPR036188">
    <property type="entry name" value="FAD/NAD-bd_sf"/>
</dbReference>
<organism evidence="6 7">
    <name type="scientific">Flavobacterium omnivorum</name>
    <dbReference type="NCBI Taxonomy" id="178355"/>
    <lineage>
        <taxon>Bacteria</taxon>
        <taxon>Pseudomonadati</taxon>
        <taxon>Bacteroidota</taxon>
        <taxon>Flavobacteriia</taxon>
        <taxon>Flavobacteriales</taxon>
        <taxon>Flavobacteriaceae</taxon>
        <taxon>Flavobacterium</taxon>
    </lineage>
</organism>
<dbReference type="PANTHER" id="PTHR42887:SF1">
    <property type="entry name" value="BLR3961 PROTEIN"/>
    <property type="match status" value="1"/>
</dbReference>
<dbReference type="SUPFAM" id="SSF160996">
    <property type="entry name" value="HI0933 insert domain-like"/>
    <property type="match status" value="1"/>
</dbReference>
<dbReference type="InterPro" id="IPR022460">
    <property type="entry name" value="Flavoprotein_PP4765"/>
</dbReference>
<dbReference type="NCBIfam" id="TIGR03862">
    <property type="entry name" value="flavo_PP4765"/>
    <property type="match status" value="1"/>
</dbReference>
<dbReference type="NCBIfam" id="TIGR00275">
    <property type="entry name" value="aminoacetone oxidase family FAD-binding enzyme"/>
    <property type="match status" value="1"/>
</dbReference>
<dbReference type="EMBL" id="FNDB01000005">
    <property type="protein sequence ID" value="SDH19649.1"/>
    <property type="molecule type" value="Genomic_DNA"/>
</dbReference>
<dbReference type="SUPFAM" id="SSF51905">
    <property type="entry name" value="FAD/NAD(P)-binding domain"/>
    <property type="match status" value="1"/>
</dbReference>
<evidence type="ECO:0000256" key="1">
    <source>
        <dbReference type="ARBA" id="ARBA00001974"/>
    </source>
</evidence>
<evidence type="ECO:0008006" key="8">
    <source>
        <dbReference type="Google" id="ProtNLM"/>
    </source>
</evidence>
<accession>A0A1G8AFH9</accession>
<keyword evidence="3" id="KW-0274">FAD</keyword>
<evidence type="ECO:0000259" key="4">
    <source>
        <dbReference type="Pfam" id="PF03486"/>
    </source>
</evidence>
<dbReference type="Pfam" id="PF03486">
    <property type="entry name" value="HI0933_like"/>
    <property type="match status" value="1"/>
</dbReference>
<keyword evidence="2" id="KW-0285">Flavoprotein</keyword>
<dbReference type="InterPro" id="IPR057661">
    <property type="entry name" value="RsdA/BaiN/AoA(So)_Rossmann"/>
</dbReference>
<dbReference type="Gene3D" id="3.50.50.60">
    <property type="entry name" value="FAD/NAD(P)-binding domain"/>
    <property type="match status" value="1"/>
</dbReference>
<dbReference type="InterPro" id="IPR004792">
    <property type="entry name" value="BaiN-like"/>
</dbReference>
<evidence type="ECO:0000259" key="5">
    <source>
        <dbReference type="Pfam" id="PF22780"/>
    </source>
</evidence>
<dbReference type="Gene3D" id="2.40.30.10">
    <property type="entry name" value="Translation factors"/>
    <property type="match status" value="1"/>
</dbReference>
<dbReference type="InterPro" id="IPR023166">
    <property type="entry name" value="BaiN-like_dom_sf"/>
</dbReference>
<comment type="cofactor">
    <cofactor evidence="1">
        <name>FAD</name>
        <dbReference type="ChEBI" id="CHEBI:57692"/>
    </cofactor>
</comment>
<dbReference type="OrthoDB" id="5288829at2"/>
<sequence length="396" mass="44201">MKKSVSIIGGGPAALILAASLDCKKFKVTLYEKNKTVGRKFLVAGKGGFNLTHSESTKELIARYTPAHFLREALKEFDNHDFRKWLDSIGVSTYVGSSKRVYPEIGIKPIAVLNAMVTVLKKQDVDIRYNHIWRGWTSKGALVFNTDTEIQSDYTIFALGGGSWKITGSDGSWLDLFKKQNIPVAPFQSSNCGYDVNWPKDFITEHEGSPLKNIAMSCLNKSQKGEAVITHFGLEGNAIYALSPQIREELQKHQKAIVCIDLKPSLHYTDVLQKIQKSTFKKTSETLQKEVKLSPVQIGLLKKYLSKETYLNPALLAKKIKELPIEILGSALLNEAISTVGGIQLNAVDEHFELKKLKQYYCIGEMLDWDAPTGGYLLQASFSMGKYLAKHLNSLH</sequence>
<dbReference type="Pfam" id="PF22780">
    <property type="entry name" value="HI0933_like_1st"/>
    <property type="match status" value="1"/>
</dbReference>
<evidence type="ECO:0000313" key="6">
    <source>
        <dbReference type="EMBL" id="SDH19649.1"/>
    </source>
</evidence>
<feature type="domain" description="RsdA/BaiN/AoA(So)-like insert" evidence="5">
    <location>
        <begin position="190"/>
        <end position="338"/>
    </location>
</feature>
<evidence type="ECO:0000256" key="3">
    <source>
        <dbReference type="ARBA" id="ARBA00022827"/>
    </source>
</evidence>
<evidence type="ECO:0000256" key="2">
    <source>
        <dbReference type="ARBA" id="ARBA00022630"/>
    </source>
</evidence>
<protein>
    <recommendedName>
        <fullName evidence="8">TIGR03862 family flavoprotein</fullName>
    </recommendedName>
</protein>
<dbReference type="PANTHER" id="PTHR42887">
    <property type="entry name" value="OS12G0638800 PROTEIN"/>
    <property type="match status" value="1"/>
</dbReference>
<dbReference type="Proteomes" id="UP000199274">
    <property type="component" value="Unassembled WGS sequence"/>
</dbReference>
<dbReference type="AlphaFoldDB" id="A0A1G8AFH9"/>
<gene>
    <name evidence="6" type="ORF">SAMN04488062_1051</name>
</gene>
<dbReference type="Gene3D" id="1.10.8.260">
    <property type="entry name" value="HI0933 insert domain-like"/>
    <property type="match status" value="1"/>
</dbReference>
<reference evidence="7" key="1">
    <citation type="submission" date="2016-10" db="EMBL/GenBank/DDBJ databases">
        <authorList>
            <person name="Varghese N."/>
            <person name="Submissions S."/>
        </authorList>
    </citation>
    <scope>NUCLEOTIDE SEQUENCE [LARGE SCALE GENOMIC DNA]</scope>
    <source>
        <strain evidence="7">CGMCC 1.2747</strain>
    </source>
</reference>
<proteinExistence type="predicted"/>
<keyword evidence="7" id="KW-1185">Reference proteome</keyword>
<name>A0A1G8AFH9_9FLAO</name>
<evidence type="ECO:0000313" key="7">
    <source>
        <dbReference type="Proteomes" id="UP000199274"/>
    </source>
</evidence>